<accession>A0A918ACE2</accession>
<dbReference type="AlphaFoldDB" id="A0A918ACE2"/>
<reference evidence="2" key="1">
    <citation type="journal article" date="2014" name="Int. J. Syst. Evol. Microbiol.">
        <title>Complete genome sequence of Corynebacterium casei LMG S-19264T (=DSM 44701T), isolated from a smear-ripened cheese.</title>
        <authorList>
            <consortium name="US DOE Joint Genome Institute (JGI-PGF)"/>
            <person name="Walter F."/>
            <person name="Albersmeier A."/>
            <person name="Kalinowski J."/>
            <person name="Ruckert C."/>
        </authorList>
    </citation>
    <scope>NUCLEOTIDE SEQUENCE</scope>
    <source>
        <strain evidence="2">CGMCC 4.7430</strain>
    </source>
</reference>
<dbReference type="RefSeq" id="WP_225277887.1">
    <property type="nucleotide sequence ID" value="NZ_BMNK01000016.1"/>
</dbReference>
<evidence type="ECO:0000313" key="3">
    <source>
        <dbReference type="Proteomes" id="UP000660745"/>
    </source>
</evidence>
<feature type="signal peptide" evidence="1">
    <location>
        <begin position="1"/>
        <end position="20"/>
    </location>
</feature>
<organism evidence="2 3">
    <name type="scientific">Nonomuraea glycinis</name>
    <dbReference type="NCBI Taxonomy" id="2047744"/>
    <lineage>
        <taxon>Bacteria</taxon>
        <taxon>Bacillati</taxon>
        <taxon>Actinomycetota</taxon>
        <taxon>Actinomycetes</taxon>
        <taxon>Streptosporangiales</taxon>
        <taxon>Streptosporangiaceae</taxon>
        <taxon>Nonomuraea</taxon>
    </lineage>
</organism>
<comment type="caution">
    <text evidence="2">The sequence shown here is derived from an EMBL/GenBank/DDBJ whole genome shotgun (WGS) entry which is preliminary data.</text>
</comment>
<reference evidence="2" key="2">
    <citation type="submission" date="2020-09" db="EMBL/GenBank/DDBJ databases">
        <authorList>
            <person name="Sun Q."/>
            <person name="Zhou Y."/>
        </authorList>
    </citation>
    <scope>NUCLEOTIDE SEQUENCE</scope>
    <source>
        <strain evidence="2">CGMCC 4.7430</strain>
    </source>
</reference>
<protein>
    <submittedName>
        <fullName evidence="2">Uncharacterized protein</fullName>
    </submittedName>
</protein>
<gene>
    <name evidence="2" type="ORF">GCM10012278_69280</name>
</gene>
<proteinExistence type="predicted"/>
<keyword evidence="1" id="KW-0732">Signal</keyword>
<feature type="chain" id="PRO_5038513183" evidence="1">
    <location>
        <begin position="21"/>
        <end position="160"/>
    </location>
</feature>
<name>A0A918ACE2_9ACTN</name>
<dbReference type="Proteomes" id="UP000660745">
    <property type="component" value="Unassembled WGS sequence"/>
</dbReference>
<evidence type="ECO:0000313" key="2">
    <source>
        <dbReference type="EMBL" id="GGP14255.1"/>
    </source>
</evidence>
<evidence type="ECO:0000256" key="1">
    <source>
        <dbReference type="SAM" id="SignalP"/>
    </source>
</evidence>
<dbReference type="EMBL" id="BMNK01000016">
    <property type="protein sequence ID" value="GGP14255.1"/>
    <property type="molecule type" value="Genomic_DNA"/>
</dbReference>
<keyword evidence="3" id="KW-1185">Reference proteome</keyword>
<sequence>MLDQALIALASAAGLAVAQAAGTDAWQGFRERVARVFGRGPAPGAAQEAALDRLDRTAAELESADTGAAVQVRDDAVTAWRIRFRDLLEALDDDGREQVAVQLRALVAMAQQAGGGVSAADDGIAIGRDVHIQAQNHAVAAVRMGDVTIGNPPSPGPAES</sequence>